<dbReference type="EMBL" id="LR214986">
    <property type="protein sequence ID" value="VEU64740.1"/>
    <property type="molecule type" value="Genomic_DNA"/>
</dbReference>
<dbReference type="AlphaFoldDB" id="A0A449AIC6"/>
<reference evidence="3 5" key="1">
    <citation type="submission" date="2019-01" db="EMBL/GenBank/DDBJ databases">
        <authorList>
            <consortium name="Pathogen Informatics"/>
        </authorList>
    </citation>
    <scope>NUCLEOTIDE SEQUENCE [LARGE SCALE GENOMIC DNA]</scope>
    <source>
        <strain evidence="3 5">NCTC10142</strain>
        <plasmid evidence="5">13</plasmid>
    </source>
</reference>
<dbReference type="PRINTS" id="PR00111">
    <property type="entry name" value="ABHYDROLASE"/>
</dbReference>
<dbReference type="EMBL" id="CP141046">
    <property type="protein sequence ID" value="WQQ19633.1"/>
    <property type="molecule type" value="Genomic_DNA"/>
</dbReference>
<reference evidence="4 6" key="2">
    <citation type="submission" date="2023-12" db="EMBL/GenBank/DDBJ databases">
        <title>Hybrid Genome Assemblies of Mycoplasma cynos and Mycoplasma felis isolated from Dogs and Cats with Infectious Respiratory Disease.</title>
        <authorList>
            <person name="Framst I."/>
            <person name="Cai H."/>
            <person name="Ramesh P."/>
            <person name="Maboni G."/>
        </authorList>
    </citation>
    <scope>NUCLEOTIDE SEQUENCE [LARGE SCALE GENOMIC DNA]</scope>
    <source>
        <strain evidence="4 6">30510</strain>
    </source>
</reference>
<dbReference type="Proteomes" id="UP000289506">
    <property type="component" value="Plasmid 13"/>
</dbReference>
<dbReference type="Gene3D" id="3.40.50.1820">
    <property type="entry name" value="alpha/beta hydrolase"/>
    <property type="match status" value="1"/>
</dbReference>
<organism evidence="3 5">
    <name type="scientific">Mycoplasmopsis cynos</name>
    <dbReference type="NCBI Taxonomy" id="171284"/>
    <lineage>
        <taxon>Bacteria</taxon>
        <taxon>Bacillati</taxon>
        <taxon>Mycoplasmatota</taxon>
        <taxon>Mycoplasmoidales</taxon>
        <taxon>Metamycoplasmataceae</taxon>
        <taxon>Mycoplasmopsis</taxon>
    </lineage>
</organism>
<name>A0A449AIC6_9BACT</name>
<dbReference type="SUPFAM" id="SSF53474">
    <property type="entry name" value="alpha/beta-Hydrolases"/>
    <property type="match status" value="1"/>
</dbReference>
<dbReference type="OMA" id="ECGHAVF"/>
<evidence type="ECO:0000256" key="1">
    <source>
        <dbReference type="ARBA" id="ARBA00006989"/>
    </source>
</evidence>
<evidence type="ECO:0000259" key="2">
    <source>
        <dbReference type="Pfam" id="PF12697"/>
    </source>
</evidence>
<dbReference type="InterPro" id="IPR000073">
    <property type="entry name" value="AB_hydrolase_1"/>
</dbReference>
<feature type="domain" description="AB hydrolase-1" evidence="2">
    <location>
        <begin position="25"/>
        <end position="263"/>
    </location>
</feature>
<dbReference type="InterPro" id="IPR050266">
    <property type="entry name" value="AB_hydrolase_sf"/>
</dbReference>
<evidence type="ECO:0000313" key="3">
    <source>
        <dbReference type="EMBL" id="VEU64740.1"/>
    </source>
</evidence>
<dbReference type="Pfam" id="PF12697">
    <property type="entry name" value="Abhydrolase_6"/>
    <property type="match status" value="1"/>
</dbReference>
<dbReference type="GO" id="GO:0046464">
    <property type="term" value="P:acylglycerol catabolic process"/>
    <property type="evidence" value="ECO:0007669"/>
    <property type="project" value="TreeGrafter"/>
</dbReference>
<geneLocation type="plasmid" evidence="3 5">
    <name>13</name>
</geneLocation>
<dbReference type="RefSeq" id="WP_015287269.1">
    <property type="nucleotide sequence ID" value="NZ_CP140753.1"/>
</dbReference>
<dbReference type="InterPro" id="IPR029058">
    <property type="entry name" value="AB_hydrolase_fold"/>
</dbReference>
<evidence type="ECO:0000313" key="5">
    <source>
        <dbReference type="Proteomes" id="UP000289506"/>
    </source>
</evidence>
<gene>
    <name evidence="3" type="primary">lip</name>
    <name evidence="3" type="ORF">NCTC10142_00498</name>
    <name evidence="4" type="ORF">RRG46_02165</name>
</gene>
<comment type="similarity">
    <text evidence="1">Belongs to the lipase/esterase LIP3/BchO family.</text>
</comment>
<dbReference type="GO" id="GO:0016020">
    <property type="term" value="C:membrane"/>
    <property type="evidence" value="ECO:0007669"/>
    <property type="project" value="TreeGrafter"/>
</dbReference>
<sequence>MENKKIQIFNETIYYIEENSNKPKVLFLHGFNSSSNFAHQLYKLKNRDYDVVAFDFPGCGLSTSNSEITIQYYQKIALEFVNKINYKFDLVVAHSLGGASALYLLNNKIVKKALLAAPINYNLLSTFANETIEQGIKRIARWLVPKNYNDALESSDNLIYGNKLNYRKNITQKANAFLKLMEHKWMIFDKLVSKEILNPRYHKKIIKDLYAANNDYSFITGTMDKFVPFLSVAKIANEYNKDLIGIKDCGHAIFFEKPIEVNDRINSLIDDIKYGL</sequence>
<dbReference type="PANTHER" id="PTHR43798:SF5">
    <property type="entry name" value="MONOACYLGLYCEROL LIPASE ABHD6"/>
    <property type="match status" value="1"/>
</dbReference>
<keyword evidence="4" id="KW-0378">Hydrolase</keyword>
<protein>
    <submittedName>
        <fullName evidence="4">Alpha/beta hydrolase</fullName>
    </submittedName>
    <submittedName>
        <fullName evidence="3">Putative esterase/lipase</fullName>
    </submittedName>
</protein>
<dbReference type="GeneID" id="74932009"/>
<dbReference type="GO" id="GO:0047372">
    <property type="term" value="F:monoacylglycerol lipase activity"/>
    <property type="evidence" value="ECO:0007669"/>
    <property type="project" value="TreeGrafter"/>
</dbReference>
<dbReference type="PANTHER" id="PTHR43798">
    <property type="entry name" value="MONOACYLGLYCEROL LIPASE"/>
    <property type="match status" value="1"/>
</dbReference>
<accession>A0A449AIC6</accession>
<proteinExistence type="inferred from homology"/>
<evidence type="ECO:0000313" key="6">
    <source>
        <dbReference type="Proteomes" id="UP001327314"/>
    </source>
</evidence>
<evidence type="ECO:0000313" key="4">
    <source>
        <dbReference type="EMBL" id="WQQ19633.1"/>
    </source>
</evidence>
<keyword evidence="3" id="KW-0614">Plasmid</keyword>
<dbReference type="Proteomes" id="UP001327314">
    <property type="component" value="Chromosome"/>
</dbReference>